<gene>
    <name evidence="1" type="ORF">SAMN02745225_00425</name>
</gene>
<dbReference type="AlphaFoldDB" id="A0A1M4SWZ2"/>
<proteinExistence type="predicted"/>
<dbReference type="STRING" id="1121881.SAMN02745225_00425"/>
<dbReference type="Proteomes" id="UP000184295">
    <property type="component" value="Unassembled WGS sequence"/>
</dbReference>
<dbReference type="EMBL" id="FQUL01000003">
    <property type="protein sequence ID" value="SHE36715.1"/>
    <property type="molecule type" value="Genomic_DNA"/>
</dbReference>
<reference evidence="2" key="1">
    <citation type="submission" date="2016-11" db="EMBL/GenBank/DDBJ databases">
        <authorList>
            <person name="Varghese N."/>
            <person name="Submissions S."/>
        </authorList>
    </citation>
    <scope>NUCLEOTIDE SEQUENCE [LARGE SCALE GENOMIC DNA]</scope>
    <source>
        <strain evidence="2">DSM 19514</strain>
    </source>
</reference>
<dbReference type="OrthoDB" id="5245012at2"/>
<accession>A0A1M4SWZ2</accession>
<organism evidence="1 2">
    <name type="scientific">Ferrithrix thermotolerans DSM 19514</name>
    <dbReference type="NCBI Taxonomy" id="1121881"/>
    <lineage>
        <taxon>Bacteria</taxon>
        <taxon>Bacillati</taxon>
        <taxon>Actinomycetota</taxon>
        <taxon>Acidimicrobiia</taxon>
        <taxon>Acidimicrobiales</taxon>
        <taxon>Acidimicrobiaceae</taxon>
        <taxon>Ferrithrix</taxon>
    </lineage>
</organism>
<keyword evidence="2" id="KW-1185">Reference proteome</keyword>
<name>A0A1M4SWZ2_9ACTN</name>
<dbReference type="RefSeq" id="WP_072788259.1">
    <property type="nucleotide sequence ID" value="NZ_FQUL01000003.1"/>
</dbReference>
<protein>
    <submittedName>
        <fullName evidence="1">Uncharacterized protein</fullName>
    </submittedName>
</protein>
<sequence length="83" mass="9518">MSNAGVIDDHILEHYRGLLDAEDSAFNAVEHAYEEGDREQFQADLKLWRSCIEAKLQYLEKCGFALLGPEWKECLRSRSSISL</sequence>
<evidence type="ECO:0000313" key="2">
    <source>
        <dbReference type="Proteomes" id="UP000184295"/>
    </source>
</evidence>
<evidence type="ECO:0000313" key="1">
    <source>
        <dbReference type="EMBL" id="SHE36715.1"/>
    </source>
</evidence>